<dbReference type="InterPro" id="IPR050907">
    <property type="entry name" value="SRSF"/>
</dbReference>
<evidence type="ECO:0000313" key="7">
    <source>
        <dbReference type="EMBL" id="GJS99420.1"/>
    </source>
</evidence>
<keyword evidence="2" id="KW-0747">Spliceosome</keyword>
<evidence type="ECO:0000256" key="5">
    <source>
        <dbReference type="SAM" id="MobiDB-lite"/>
    </source>
</evidence>
<dbReference type="EMBL" id="BQNB010012116">
    <property type="protein sequence ID" value="GJS99420.1"/>
    <property type="molecule type" value="Genomic_DNA"/>
</dbReference>
<feature type="compositionally biased region" description="Basic and acidic residues" evidence="5">
    <location>
        <begin position="357"/>
        <end position="371"/>
    </location>
</feature>
<reference evidence="7" key="1">
    <citation type="journal article" date="2022" name="Int. J. Mol. Sci.">
        <title>Draft Genome of Tanacetum Coccineum: Genomic Comparison of Closely Related Tanacetum-Family Plants.</title>
        <authorList>
            <person name="Yamashiro T."/>
            <person name="Shiraishi A."/>
            <person name="Nakayama K."/>
            <person name="Satake H."/>
        </authorList>
    </citation>
    <scope>NUCLEOTIDE SEQUENCE</scope>
</reference>
<dbReference type="GO" id="GO:0003964">
    <property type="term" value="F:RNA-directed DNA polymerase activity"/>
    <property type="evidence" value="ECO:0007669"/>
    <property type="project" value="UniProtKB-KW"/>
</dbReference>
<dbReference type="CDD" id="cd00590">
    <property type="entry name" value="RRM_SF"/>
    <property type="match status" value="1"/>
</dbReference>
<organism evidence="7 8">
    <name type="scientific">Tanacetum coccineum</name>
    <dbReference type="NCBI Taxonomy" id="301880"/>
    <lineage>
        <taxon>Eukaryota</taxon>
        <taxon>Viridiplantae</taxon>
        <taxon>Streptophyta</taxon>
        <taxon>Embryophyta</taxon>
        <taxon>Tracheophyta</taxon>
        <taxon>Spermatophyta</taxon>
        <taxon>Magnoliopsida</taxon>
        <taxon>eudicotyledons</taxon>
        <taxon>Gunneridae</taxon>
        <taxon>Pentapetalae</taxon>
        <taxon>asterids</taxon>
        <taxon>campanulids</taxon>
        <taxon>Asterales</taxon>
        <taxon>Asteraceae</taxon>
        <taxon>Asteroideae</taxon>
        <taxon>Anthemideae</taxon>
        <taxon>Anthemidinae</taxon>
        <taxon>Tanacetum</taxon>
    </lineage>
</organism>
<evidence type="ECO:0000313" key="8">
    <source>
        <dbReference type="Proteomes" id="UP001151760"/>
    </source>
</evidence>
<evidence type="ECO:0000256" key="4">
    <source>
        <dbReference type="PROSITE-ProRule" id="PRU00176"/>
    </source>
</evidence>
<gene>
    <name evidence="7" type="ORF">Tco_0820590</name>
</gene>
<dbReference type="PROSITE" id="PS50102">
    <property type="entry name" value="RRM"/>
    <property type="match status" value="1"/>
</dbReference>
<dbReference type="SMART" id="SM00360">
    <property type="entry name" value="RRM"/>
    <property type="match status" value="1"/>
</dbReference>
<dbReference type="Pfam" id="PF00076">
    <property type="entry name" value="RRM_1"/>
    <property type="match status" value="1"/>
</dbReference>
<dbReference type="PANTHER" id="PTHR23147">
    <property type="entry name" value="SERINE/ARGININE RICH SPLICING FACTOR"/>
    <property type="match status" value="1"/>
</dbReference>
<keyword evidence="1" id="KW-0507">mRNA processing</keyword>
<proteinExistence type="predicted"/>
<comment type="caution">
    <text evidence="7">The sequence shown here is derived from an EMBL/GenBank/DDBJ whole genome shotgun (WGS) entry which is preliminary data.</text>
</comment>
<dbReference type="InterPro" id="IPR012677">
    <property type="entry name" value="Nucleotide-bd_a/b_plait_sf"/>
</dbReference>
<evidence type="ECO:0000259" key="6">
    <source>
        <dbReference type="PROSITE" id="PS50102"/>
    </source>
</evidence>
<name>A0ABQ5A9U7_9ASTR</name>
<keyword evidence="8" id="KW-1185">Reference proteome</keyword>
<keyword evidence="4" id="KW-0694">RNA-binding</keyword>
<accession>A0ABQ5A9U7</accession>
<dbReference type="SUPFAM" id="SSF54928">
    <property type="entry name" value="RNA-binding domain, RBD"/>
    <property type="match status" value="1"/>
</dbReference>
<evidence type="ECO:0000256" key="2">
    <source>
        <dbReference type="ARBA" id="ARBA00022728"/>
    </source>
</evidence>
<dbReference type="Gene3D" id="3.30.70.330">
    <property type="match status" value="1"/>
</dbReference>
<dbReference type="Proteomes" id="UP001151760">
    <property type="component" value="Unassembled WGS sequence"/>
</dbReference>
<evidence type="ECO:0000256" key="3">
    <source>
        <dbReference type="ARBA" id="ARBA00023187"/>
    </source>
</evidence>
<dbReference type="InterPro" id="IPR000504">
    <property type="entry name" value="RRM_dom"/>
</dbReference>
<keyword evidence="7" id="KW-0548">Nucleotidyltransferase</keyword>
<feature type="domain" description="RRM" evidence="6">
    <location>
        <begin position="25"/>
        <end position="114"/>
    </location>
</feature>
<evidence type="ECO:0000256" key="1">
    <source>
        <dbReference type="ARBA" id="ARBA00022664"/>
    </source>
</evidence>
<keyword evidence="7" id="KW-0808">Transferase</keyword>
<protein>
    <submittedName>
        <fullName evidence="7">RNA-directed DNA polymerase, eukaryota</fullName>
    </submittedName>
</protein>
<keyword evidence="3" id="KW-0508">mRNA splicing</keyword>
<keyword evidence="7" id="KW-0695">RNA-directed DNA polymerase</keyword>
<feature type="region of interest" description="Disordered" evidence="5">
    <location>
        <begin position="343"/>
        <end position="401"/>
    </location>
</feature>
<dbReference type="InterPro" id="IPR035979">
    <property type="entry name" value="RBD_domain_sf"/>
</dbReference>
<reference evidence="7" key="2">
    <citation type="submission" date="2022-01" db="EMBL/GenBank/DDBJ databases">
        <authorList>
            <person name="Yamashiro T."/>
            <person name="Shiraishi A."/>
            <person name="Satake H."/>
            <person name="Nakayama K."/>
        </authorList>
    </citation>
    <scope>NUCLEOTIDE SEQUENCE</scope>
</reference>
<sequence>MTGGYRDNTRRRFQSNEDLTQKISHSIFVTNFPDHVNSRDLWNKCSVYGTVVDVFIPIKKSKAGKRFAFVRFIKVPNLERLVENLCTLWIGSYHLFANQVRFERSNLSVKYTTKAPQLNVPKKNTAQGNGLMGFQQKKGAATSYTSAVNGENSQVRPGNSVSLAPALVLDEECIMERDFSNCAMGRVKAFDSIIKLQSILVDEGFVNVTLSYLGGLWVMFECDNIDTKSKLVSHIGINSWFQVIHDVSQDFVSDERVVWIDIEGVPLYAWSRKSFEKIGSKWGELLNIEDASDSSFGRKRLCILTKHPVSIFESFKIIVKGKVFMVRAKELFTWNPTFESIKEQEYSSDEESTQGADHSENQHSSHEKEEGEINSSTDEGVAETDFMDNSSPSMEHSVHKENEFSADPFGLNELLGIKKNPVEEISKLSPSLSHPPGFSPEVVLKASDKESNKEFSPQISAKVMNNSQVVHDVGSFNSDGGGGQNIGGSVLGVLEEMIRVGRAMGYSMEGCEKDIEFIINSKGDESVFR</sequence>